<dbReference type="PANTHER" id="PTHR30472:SF19">
    <property type="entry name" value="PETROBACTIN IMPORT SYSTEM PERMEASE PROTEIN YCLO"/>
    <property type="match status" value="1"/>
</dbReference>
<comment type="subcellular location">
    <subcellularLocation>
        <location evidence="1">Cell membrane</location>
        <topology evidence="1">Multi-pass membrane protein</topology>
    </subcellularLocation>
</comment>
<dbReference type="RefSeq" id="WP_408004507.1">
    <property type="nucleotide sequence ID" value="NZ_CABFWF030000008.1"/>
</dbReference>
<comment type="caution">
    <text evidence="9">The sequence shown here is derived from an EMBL/GenBank/DDBJ whole genome shotgun (WGS) entry which is preliminary data.</text>
</comment>
<sequence>MQPDSLRSARRVLLIIGIVAAAAVVAFMTLGARGNWSFVLPFRGTKVLALVLVAYSIAVSTVLFQTITNNRILTPAIMGFDWLYMLLQTVLVFLLGAAATSSIDPRLMFLVEIGTMTGFSLVLYRFLFSGSIRDLHLLILIGVVFGTLFRSLAGLLQRLIDPNEFVVLQDRMFASFNAVDSNLLVISAVMVAIASIIALRIFHTFDVMALGRETAISLGVDHRRITMIVLILVTVLVSVSAALVGPVTFFGLLVANLAYIVMPTAKHRYVLPAAVLIAIICLVGGQTVLERLFAFDTALSIVVEFAGGLFFIFYLLRGHPR</sequence>
<gene>
    <name evidence="9" type="ORF">REJC140_02906</name>
</gene>
<accession>A0ABN7JHZ6</accession>
<keyword evidence="5 8" id="KW-0812">Transmembrane</keyword>
<dbReference type="Proteomes" id="UP000606921">
    <property type="component" value="Unassembled WGS sequence"/>
</dbReference>
<dbReference type="InterPro" id="IPR037294">
    <property type="entry name" value="ABC_BtuC-like"/>
</dbReference>
<evidence type="ECO:0000313" key="9">
    <source>
        <dbReference type="EMBL" id="CAD7030977.1"/>
    </source>
</evidence>
<evidence type="ECO:0000313" key="10">
    <source>
        <dbReference type="Proteomes" id="UP000606921"/>
    </source>
</evidence>
<evidence type="ECO:0000256" key="6">
    <source>
        <dbReference type="ARBA" id="ARBA00022989"/>
    </source>
</evidence>
<feature type="transmembrane region" description="Helical" evidence="8">
    <location>
        <begin position="79"/>
        <end position="101"/>
    </location>
</feature>
<feature type="transmembrane region" description="Helical" evidence="8">
    <location>
        <begin position="12"/>
        <end position="32"/>
    </location>
</feature>
<keyword evidence="4" id="KW-1003">Cell membrane</keyword>
<proteinExistence type="inferred from homology"/>
<feature type="transmembrane region" description="Helical" evidence="8">
    <location>
        <begin position="107"/>
        <end position="128"/>
    </location>
</feature>
<keyword evidence="3" id="KW-0813">Transport</keyword>
<evidence type="ECO:0000256" key="1">
    <source>
        <dbReference type="ARBA" id="ARBA00004651"/>
    </source>
</evidence>
<keyword evidence="7 8" id="KW-0472">Membrane</keyword>
<protein>
    <submittedName>
        <fullName evidence="9">Enterobactin ABC transporter permease</fullName>
    </submittedName>
</protein>
<comment type="similarity">
    <text evidence="2">Belongs to the binding-protein-dependent transport system permease family. FecCD subfamily.</text>
</comment>
<evidence type="ECO:0000256" key="3">
    <source>
        <dbReference type="ARBA" id="ARBA00022448"/>
    </source>
</evidence>
<dbReference type="PANTHER" id="PTHR30472">
    <property type="entry name" value="FERRIC ENTEROBACTIN TRANSPORT SYSTEM PERMEASE PROTEIN"/>
    <property type="match status" value="1"/>
</dbReference>
<feature type="transmembrane region" description="Helical" evidence="8">
    <location>
        <begin position="295"/>
        <end position="316"/>
    </location>
</feature>
<name>A0ABN7JHZ6_9HYPH</name>
<keyword evidence="6 8" id="KW-1133">Transmembrane helix</keyword>
<evidence type="ECO:0000256" key="2">
    <source>
        <dbReference type="ARBA" id="ARBA00007935"/>
    </source>
</evidence>
<feature type="transmembrane region" description="Helical" evidence="8">
    <location>
        <begin position="135"/>
        <end position="156"/>
    </location>
</feature>
<feature type="transmembrane region" description="Helical" evidence="8">
    <location>
        <begin position="269"/>
        <end position="289"/>
    </location>
</feature>
<evidence type="ECO:0000256" key="8">
    <source>
        <dbReference type="SAM" id="Phobius"/>
    </source>
</evidence>
<feature type="transmembrane region" description="Helical" evidence="8">
    <location>
        <begin position="47"/>
        <end position="67"/>
    </location>
</feature>
<dbReference type="InterPro" id="IPR000522">
    <property type="entry name" value="ABC_transptr_permease_BtuC"/>
</dbReference>
<keyword evidence="10" id="KW-1185">Reference proteome</keyword>
<dbReference type="EMBL" id="CABFWF030000008">
    <property type="protein sequence ID" value="CAD7030977.1"/>
    <property type="molecule type" value="Genomic_DNA"/>
</dbReference>
<evidence type="ECO:0000256" key="5">
    <source>
        <dbReference type="ARBA" id="ARBA00022692"/>
    </source>
</evidence>
<feature type="transmembrane region" description="Helical" evidence="8">
    <location>
        <begin position="183"/>
        <end position="203"/>
    </location>
</feature>
<dbReference type="Gene3D" id="1.10.3470.10">
    <property type="entry name" value="ABC transporter involved in vitamin B12 uptake, BtuC"/>
    <property type="match status" value="1"/>
</dbReference>
<organism evidence="9 10">
    <name type="scientific">Pseudorhizobium endolithicum</name>
    <dbReference type="NCBI Taxonomy" id="1191678"/>
    <lineage>
        <taxon>Bacteria</taxon>
        <taxon>Pseudomonadati</taxon>
        <taxon>Pseudomonadota</taxon>
        <taxon>Alphaproteobacteria</taxon>
        <taxon>Hyphomicrobiales</taxon>
        <taxon>Rhizobiaceae</taxon>
        <taxon>Rhizobium/Agrobacterium group</taxon>
        <taxon>Pseudorhizobium</taxon>
    </lineage>
</organism>
<reference evidence="9 10" key="1">
    <citation type="submission" date="2020-11" db="EMBL/GenBank/DDBJ databases">
        <authorList>
            <person name="Lassalle F."/>
        </authorList>
    </citation>
    <scope>NUCLEOTIDE SEQUENCE [LARGE SCALE GENOMIC DNA]</scope>
    <source>
        <strain evidence="9 10">JC140</strain>
    </source>
</reference>
<evidence type="ECO:0000256" key="4">
    <source>
        <dbReference type="ARBA" id="ARBA00022475"/>
    </source>
</evidence>
<dbReference type="Pfam" id="PF01032">
    <property type="entry name" value="FecCD"/>
    <property type="match status" value="1"/>
</dbReference>
<evidence type="ECO:0000256" key="7">
    <source>
        <dbReference type="ARBA" id="ARBA00023136"/>
    </source>
</evidence>
<dbReference type="SUPFAM" id="SSF81345">
    <property type="entry name" value="ABC transporter involved in vitamin B12 uptake, BtuC"/>
    <property type="match status" value="1"/>
</dbReference>